<evidence type="ECO:0000313" key="2">
    <source>
        <dbReference type="EMBL" id="KZE44017.1"/>
    </source>
</evidence>
<dbReference type="InterPro" id="IPR006938">
    <property type="entry name" value="DUF624"/>
</dbReference>
<dbReference type="PROSITE" id="PS51257">
    <property type="entry name" value="PROKAR_LIPOPROTEIN"/>
    <property type="match status" value="1"/>
</dbReference>
<accession>A0A163IZ25</accession>
<dbReference type="AlphaFoldDB" id="A0A163IZ25"/>
<keyword evidence="1" id="KW-1133">Transmembrane helix</keyword>
<keyword evidence="1" id="KW-0812">Transmembrane</keyword>
<dbReference type="Pfam" id="PF04854">
    <property type="entry name" value="DUF624"/>
    <property type="match status" value="1"/>
</dbReference>
<protein>
    <recommendedName>
        <fullName evidence="4">DUF624 domain-containing protein</fullName>
    </recommendedName>
</protein>
<feature type="transmembrane region" description="Helical" evidence="1">
    <location>
        <begin position="20"/>
        <end position="50"/>
    </location>
</feature>
<keyword evidence="1" id="KW-0472">Membrane</keyword>
<reference evidence="3" key="1">
    <citation type="submission" date="2016-01" db="EMBL/GenBank/DDBJ databases">
        <title>Whole genome sequencing of Bhargavaea cecembensis T14.</title>
        <authorList>
            <person name="Hong K.W."/>
        </authorList>
    </citation>
    <scope>NUCLEOTIDE SEQUENCE [LARGE SCALE GENOMIC DNA]</scope>
    <source>
        <strain evidence="3">M19</strain>
    </source>
</reference>
<gene>
    <name evidence="2" type="ORF">AV649_09255</name>
</gene>
<proteinExistence type="predicted"/>
<evidence type="ECO:0000313" key="3">
    <source>
        <dbReference type="Proteomes" id="UP000076510"/>
    </source>
</evidence>
<name>A0A163IZ25_9BACI</name>
<feature type="transmembrane region" description="Helical" evidence="1">
    <location>
        <begin position="147"/>
        <end position="171"/>
    </location>
</feature>
<evidence type="ECO:0008006" key="4">
    <source>
        <dbReference type="Google" id="ProtNLM"/>
    </source>
</evidence>
<comment type="caution">
    <text evidence="2">The sequence shown here is derived from an EMBL/GenBank/DDBJ whole genome shotgun (WGS) entry which is preliminary data.</text>
</comment>
<evidence type="ECO:0000256" key="1">
    <source>
        <dbReference type="SAM" id="Phobius"/>
    </source>
</evidence>
<feature type="transmembrane region" description="Helical" evidence="1">
    <location>
        <begin position="106"/>
        <end position="135"/>
    </location>
</feature>
<sequence>MEMGRLINGVLNFCRWITHFAILNLLWIGCTLLGGVVFGIGPSTVAMYAVTRKAVMGVEDLPLIRSFWGTYRKEFFRANGLFFSLAGFALLWYVDLHFFRQMEGTIYTIIQYLLMLMGFVLIILLTYILPVYVHYDLKFFQTFKQALFIGFLQPGNLVLMIIATLSTYYFFISFPGFIPLFGFTLFVHLNMWLAYKGFSAIDDIKYKNEIIHS</sequence>
<feature type="transmembrane region" description="Helical" evidence="1">
    <location>
        <begin position="75"/>
        <end position="94"/>
    </location>
</feature>
<dbReference type="PATRIC" id="fig|189381.10.peg.2287"/>
<dbReference type="Proteomes" id="UP000076510">
    <property type="component" value="Unassembled WGS sequence"/>
</dbReference>
<organism evidence="2 3">
    <name type="scientific">Rossellomorea marisflavi</name>
    <dbReference type="NCBI Taxonomy" id="189381"/>
    <lineage>
        <taxon>Bacteria</taxon>
        <taxon>Bacillati</taxon>
        <taxon>Bacillota</taxon>
        <taxon>Bacilli</taxon>
        <taxon>Bacillales</taxon>
        <taxon>Bacillaceae</taxon>
        <taxon>Rossellomorea</taxon>
    </lineage>
</organism>
<dbReference type="OrthoDB" id="2182676at2"/>
<dbReference type="EMBL" id="LQQY01000045">
    <property type="protein sequence ID" value="KZE44017.1"/>
    <property type="molecule type" value="Genomic_DNA"/>
</dbReference>
<feature type="transmembrane region" description="Helical" evidence="1">
    <location>
        <begin position="177"/>
        <end position="195"/>
    </location>
</feature>
<dbReference type="RefSeq" id="WP_048014167.1">
    <property type="nucleotide sequence ID" value="NZ_LDWJ01000024.1"/>
</dbReference>